<name>A0A1I7JCH0_9BURK</name>
<keyword evidence="6" id="KW-1185">Reference proteome</keyword>
<dbReference type="InterPro" id="IPR023187">
    <property type="entry name" value="Tscrpt_reg_MarR-type_CS"/>
</dbReference>
<dbReference type="EMBL" id="FPBX01000024">
    <property type="protein sequence ID" value="SFU82882.1"/>
    <property type="molecule type" value="Genomic_DNA"/>
</dbReference>
<organism evidence="5 6">
    <name type="scientific">Paenacidovorax caeni</name>
    <dbReference type="NCBI Taxonomy" id="343013"/>
    <lineage>
        <taxon>Bacteria</taxon>
        <taxon>Pseudomonadati</taxon>
        <taxon>Pseudomonadota</taxon>
        <taxon>Betaproteobacteria</taxon>
        <taxon>Burkholderiales</taxon>
        <taxon>Comamonadaceae</taxon>
        <taxon>Paenacidovorax</taxon>
    </lineage>
</organism>
<accession>A0A1I7JCH0</accession>
<dbReference type="AlphaFoldDB" id="A0A1I7JCH0"/>
<dbReference type="SMART" id="SM00347">
    <property type="entry name" value="HTH_MARR"/>
    <property type="match status" value="1"/>
</dbReference>
<dbReference type="PROSITE" id="PS50995">
    <property type="entry name" value="HTH_MARR_2"/>
    <property type="match status" value="1"/>
</dbReference>
<protein>
    <submittedName>
        <fullName evidence="5">DNA-binding transcriptional regulator, MarR family</fullName>
    </submittedName>
</protein>
<keyword evidence="1" id="KW-0805">Transcription regulation</keyword>
<dbReference type="RefSeq" id="WP_054257054.1">
    <property type="nucleotide sequence ID" value="NZ_CYIG01000030.1"/>
</dbReference>
<dbReference type="SUPFAM" id="SSF46785">
    <property type="entry name" value="Winged helix' DNA-binding domain"/>
    <property type="match status" value="1"/>
</dbReference>
<dbReference type="InterPro" id="IPR036388">
    <property type="entry name" value="WH-like_DNA-bd_sf"/>
</dbReference>
<sequence length="163" mass="18055">MNDNPAISSGPYAAGTFTPDQSVGYLMRQVLNSIRSQADARLASCDMTYVQWLPLYKLMLQEGATTASLARELAIDPGAMTRSVDRLVAKGLVRRERSQQDRRVVHLELTAEGRSAAQRVPAVLSEVLNAHLHGFSDAEWRQLLHLLQRMQANGEALRQAPTD</sequence>
<dbReference type="GO" id="GO:0003677">
    <property type="term" value="F:DNA binding"/>
    <property type="evidence" value="ECO:0007669"/>
    <property type="project" value="UniProtKB-KW"/>
</dbReference>
<evidence type="ECO:0000259" key="4">
    <source>
        <dbReference type="PROSITE" id="PS50995"/>
    </source>
</evidence>
<dbReference type="PANTHER" id="PTHR33164">
    <property type="entry name" value="TRANSCRIPTIONAL REGULATOR, MARR FAMILY"/>
    <property type="match status" value="1"/>
</dbReference>
<dbReference type="GO" id="GO:0006950">
    <property type="term" value="P:response to stress"/>
    <property type="evidence" value="ECO:0007669"/>
    <property type="project" value="TreeGrafter"/>
</dbReference>
<dbReference type="PANTHER" id="PTHR33164:SF43">
    <property type="entry name" value="HTH-TYPE TRANSCRIPTIONAL REPRESSOR YETL"/>
    <property type="match status" value="1"/>
</dbReference>
<evidence type="ECO:0000256" key="3">
    <source>
        <dbReference type="ARBA" id="ARBA00023163"/>
    </source>
</evidence>
<keyword evidence="2 5" id="KW-0238">DNA-binding</keyword>
<dbReference type="InterPro" id="IPR036390">
    <property type="entry name" value="WH_DNA-bd_sf"/>
</dbReference>
<reference evidence="5 6" key="1">
    <citation type="submission" date="2016-10" db="EMBL/GenBank/DDBJ databases">
        <authorList>
            <person name="de Groot N.N."/>
        </authorList>
    </citation>
    <scope>NUCLEOTIDE SEQUENCE [LARGE SCALE GENOMIC DNA]</scope>
    <source>
        <strain evidence="5 6">R-24608</strain>
    </source>
</reference>
<evidence type="ECO:0000256" key="1">
    <source>
        <dbReference type="ARBA" id="ARBA00023015"/>
    </source>
</evidence>
<dbReference type="Gene3D" id="1.10.10.10">
    <property type="entry name" value="Winged helix-like DNA-binding domain superfamily/Winged helix DNA-binding domain"/>
    <property type="match status" value="1"/>
</dbReference>
<keyword evidence="3" id="KW-0804">Transcription</keyword>
<dbReference type="PROSITE" id="PS01117">
    <property type="entry name" value="HTH_MARR_1"/>
    <property type="match status" value="1"/>
</dbReference>
<evidence type="ECO:0000256" key="2">
    <source>
        <dbReference type="ARBA" id="ARBA00023125"/>
    </source>
</evidence>
<dbReference type="STRING" id="343013.SAMN04489707_102455"/>
<proteinExistence type="predicted"/>
<evidence type="ECO:0000313" key="6">
    <source>
        <dbReference type="Proteomes" id="UP000183656"/>
    </source>
</evidence>
<evidence type="ECO:0000313" key="5">
    <source>
        <dbReference type="EMBL" id="SFU82882.1"/>
    </source>
</evidence>
<dbReference type="PRINTS" id="PR00598">
    <property type="entry name" value="HTHMARR"/>
</dbReference>
<dbReference type="GO" id="GO:0003700">
    <property type="term" value="F:DNA-binding transcription factor activity"/>
    <property type="evidence" value="ECO:0007669"/>
    <property type="project" value="InterPro"/>
</dbReference>
<dbReference type="InterPro" id="IPR039422">
    <property type="entry name" value="MarR/SlyA-like"/>
</dbReference>
<gene>
    <name evidence="5" type="ORF">SAMN04489707_102455</name>
</gene>
<feature type="domain" description="HTH marR-type" evidence="4">
    <location>
        <begin position="20"/>
        <end position="152"/>
    </location>
</feature>
<dbReference type="InterPro" id="IPR000835">
    <property type="entry name" value="HTH_MarR-typ"/>
</dbReference>
<dbReference type="Pfam" id="PF01047">
    <property type="entry name" value="MarR"/>
    <property type="match status" value="1"/>
</dbReference>
<dbReference type="Proteomes" id="UP000183656">
    <property type="component" value="Unassembled WGS sequence"/>
</dbReference>